<reference evidence="1 2" key="1">
    <citation type="submission" date="2019-08" db="EMBL/GenBank/DDBJ databases">
        <title>Genome of Aequorivita antarctica SW49 (type strain).</title>
        <authorList>
            <person name="Bowman J.P."/>
        </authorList>
    </citation>
    <scope>NUCLEOTIDE SEQUENCE [LARGE SCALE GENOMIC DNA]</scope>
    <source>
        <strain evidence="1 2">SW49</strain>
    </source>
</reference>
<dbReference type="OrthoDB" id="1447539at2"/>
<proteinExistence type="predicted"/>
<comment type="caution">
    <text evidence="1">The sequence shown here is derived from an EMBL/GenBank/DDBJ whole genome shotgun (WGS) entry which is preliminary data.</text>
</comment>
<sequence length="196" mass="22602">MKFIIPILLIIGFIFSCRNSSEEKQNQSSSIDASIIFGNKDFDFPKLSAPAKEQAVHWGVLEDFLLEAKNTNGSNYEDLRNHSELLKQYSDSLLKNIPDTLNTKPINSRLLVLKTRSALLFQTAHQAIIDSLKVQNSMEELNVAVKNLIIQLNEKFQKDNIDFQRKEDEENELKKQQSYKDSIMDLELQDKKKKKV</sequence>
<gene>
    <name evidence="1" type="ORF">ESU54_01215</name>
</gene>
<name>A0A5C6Z5Q8_9FLAO</name>
<organism evidence="1 2">
    <name type="scientific">Aequorivita antarctica</name>
    <dbReference type="NCBI Taxonomy" id="153266"/>
    <lineage>
        <taxon>Bacteria</taxon>
        <taxon>Pseudomonadati</taxon>
        <taxon>Bacteroidota</taxon>
        <taxon>Flavobacteriia</taxon>
        <taxon>Flavobacteriales</taxon>
        <taxon>Flavobacteriaceae</taxon>
        <taxon>Aequorivita</taxon>
    </lineage>
</organism>
<dbReference type="EMBL" id="VORT01000001">
    <property type="protein sequence ID" value="TXD74841.1"/>
    <property type="molecule type" value="Genomic_DNA"/>
</dbReference>
<keyword evidence="2" id="KW-1185">Reference proteome</keyword>
<evidence type="ECO:0000313" key="2">
    <source>
        <dbReference type="Proteomes" id="UP000321497"/>
    </source>
</evidence>
<evidence type="ECO:0000313" key="1">
    <source>
        <dbReference type="EMBL" id="TXD74841.1"/>
    </source>
</evidence>
<protein>
    <submittedName>
        <fullName evidence="1">Uncharacterized protein</fullName>
    </submittedName>
</protein>
<dbReference type="AlphaFoldDB" id="A0A5C6Z5Q8"/>
<accession>A0A5C6Z5Q8</accession>
<dbReference type="PROSITE" id="PS51257">
    <property type="entry name" value="PROKAR_LIPOPROTEIN"/>
    <property type="match status" value="1"/>
</dbReference>
<dbReference type="Proteomes" id="UP000321497">
    <property type="component" value="Unassembled WGS sequence"/>
</dbReference>